<feature type="transmembrane region" description="Helical" evidence="1">
    <location>
        <begin position="12"/>
        <end position="36"/>
    </location>
</feature>
<evidence type="ECO:0000313" key="3">
    <source>
        <dbReference type="Proteomes" id="UP000000254"/>
    </source>
</evidence>
<proteinExistence type="predicted"/>
<keyword evidence="3" id="KW-1185">Reference proteome</keyword>
<dbReference type="EMBL" id="CP000575">
    <property type="protein sequence ID" value="ABN69142.1"/>
    <property type="molecule type" value="Genomic_DNA"/>
</dbReference>
<sequence length="120" mass="14042">MFVYEIRYADPGLIALYLSLYMLTGFIILFIILLLVQSKKRRVTDMYLSGEPESVVKEPTPGPGNLYWGFMKRFAKRLYGYLLNRMHTGSLQDWVDFMFSWYGLLLIISIVLGIIYVVIR</sequence>
<dbReference type="KEGG" id="smr:Smar_0029"/>
<keyword evidence="1" id="KW-1133">Transmembrane helix</keyword>
<reference evidence="3" key="1">
    <citation type="journal article" date="2009" name="BMC Genomics">
        <title>The complete genome sequence of Staphylothermus marinus reveals differences in sulfur metabolism among heterotrophic Crenarchaeota.</title>
        <authorList>
            <person name="Anderson I.J."/>
            <person name="Dharmarajan L."/>
            <person name="Rodriguez J."/>
            <person name="Hooper S."/>
            <person name="Porat I."/>
            <person name="Ulrich L.E."/>
            <person name="Elkins J.G."/>
            <person name="Mavromatis K."/>
            <person name="Sun H."/>
            <person name="Land M."/>
            <person name="Lapidus A."/>
            <person name="Lucas S."/>
            <person name="Barry K."/>
            <person name="Huber H."/>
            <person name="Zhulin I.B."/>
            <person name="Whitman W.B."/>
            <person name="Mukhopadhyay B."/>
            <person name="Woese C."/>
            <person name="Bristow J."/>
            <person name="Kyrpides N."/>
        </authorList>
    </citation>
    <scope>NUCLEOTIDE SEQUENCE [LARGE SCALE GENOMIC DNA]</scope>
    <source>
        <strain evidence="3">ATCC 43588 / DSM 3639 / JCM 9404 / F1</strain>
    </source>
</reference>
<keyword evidence="1" id="KW-0472">Membrane</keyword>
<dbReference type="RefSeq" id="WP_011838333.1">
    <property type="nucleotide sequence ID" value="NC_009033.1"/>
</dbReference>
<dbReference type="GeneID" id="4906814"/>
<dbReference type="STRING" id="399550.Smar_0029"/>
<feature type="transmembrane region" description="Helical" evidence="1">
    <location>
        <begin position="94"/>
        <end position="119"/>
    </location>
</feature>
<evidence type="ECO:0000313" key="2">
    <source>
        <dbReference type="EMBL" id="ABN69142.1"/>
    </source>
</evidence>
<gene>
    <name evidence="2" type="ordered locus">Smar_0029</name>
</gene>
<evidence type="ECO:0008006" key="4">
    <source>
        <dbReference type="Google" id="ProtNLM"/>
    </source>
</evidence>
<dbReference type="Proteomes" id="UP000000254">
    <property type="component" value="Chromosome"/>
</dbReference>
<organism evidence="2 3">
    <name type="scientific">Staphylothermus marinus (strain ATCC 43588 / DSM 3639 / JCM 9404 / F1)</name>
    <dbReference type="NCBI Taxonomy" id="399550"/>
    <lineage>
        <taxon>Archaea</taxon>
        <taxon>Thermoproteota</taxon>
        <taxon>Thermoprotei</taxon>
        <taxon>Desulfurococcales</taxon>
        <taxon>Desulfurococcaceae</taxon>
        <taxon>Staphylothermus</taxon>
    </lineage>
</organism>
<protein>
    <recommendedName>
        <fullName evidence="4">Sodium:proton antiporter</fullName>
    </recommendedName>
</protein>
<reference evidence="2 3" key="2">
    <citation type="journal article" date="2009" name="Stand. Genomic Sci.">
        <title>Complete genome sequence of Staphylothermus marinus Stetter and Fiala 1986 type strain F1.</title>
        <authorList>
            <person name="Anderson I.J."/>
            <person name="Sun H."/>
            <person name="Lapidus A."/>
            <person name="Copeland A."/>
            <person name="Glavina Del Rio T."/>
            <person name="Tice H."/>
            <person name="Dalin E."/>
            <person name="Lucas S."/>
            <person name="Barry K."/>
            <person name="Land M."/>
            <person name="Richardson P."/>
            <person name="Huber H."/>
            <person name="Kyrpides N.C."/>
        </authorList>
    </citation>
    <scope>NUCLEOTIDE SEQUENCE [LARGE SCALE GENOMIC DNA]</scope>
    <source>
        <strain evidence="3">ATCC 43588 / DSM 3639 / JCM 9404 / F1</strain>
    </source>
</reference>
<dbReference type="OrthoDB" id="19362at2157"/>
<evidence type="ECO:0000256" key="1">
    <source>
        <dbReference type="SAM" id="Phobius"/>
    </source>
</evidence>
<keyword evidence="1" id="KW-0812">Transmembrane</keyword>
<dbReference type="eggNOG" id="arCOG08844">
    <property type="taxonomic scope" value="Archaea"/>
</dbReference>
<dbReference type="HOGENOM" id="CLU_2067702_0_0_2"/>
<accession>A3DKI2</accession>
<name>A3DKI2_STAMF</name>
<dbReference type="AlphaFoldDB" id="A3DKI2"/>